<dbReference type="EMBL" id="AZFN01000001">
    <property type="protein sequence ID" value="KRM03702.1"/>
    <property type="molecule type" value="Genomic_DNA"/>
</dbReference>
<dbReference type="AlphaFoldDB" id="A0A0R1VLN4"/>
<protein>
    <submittedName>
        <fullName evidence="10">Acyl-ACP thioesterase</fullName>
    </submittedName>
</protein>
<dbReference type="InterPro" id="IPR002864">
    <property type="entry name" value="Acyl-ACP_thioesterase_NHD"/>
</dbReference>
<evidence type="ECO:0000256" key="7">
    <source>
        <dbReference type="ARBA" id="ARBA00023160"/>
    </source>
</evidence>
<keyword evidence="4" id="KW-0276">Fatty acid metabolism</keyword>
<keyword evidence="2" id="KW-0444">Lipid biosynthesis</keyword>
<dbReference type="RefSeq" id="WP_056936553.1">
    <property type="nucleotide sequence ID" value="NZ_AZFN01000001.1"/>
</dbReference>
<keyword evidence="5" id="KW-0809">Transit peptide</keyword>
<keyword evidence="11" id="KW-1185">Reference proteome</keyword>
<comment type="caution">
    <text evidence="10">The sequence shown here is derived from an EMBL/GenBank/DDBJ whole genome shotgun (WGS) entry which is preliminary data.</text>
</comment>
<evidence type="ECO:0000259" key="9">
    <source>
        <dbReference type="Pfam" id="PF20791"/>
    </source>
</evidence>
<proteinExistence type="inferred from homology"/>
<keyword evidence="7" id="KW-0275">Fatty acid biosynthesis</keyword>
<dbReference type="PANTHER" id="PTHR31727">
    <property type="entry name" value="OLEOYL-ACYL CARRIER PROTEIN THIOESTERASE 1, CHLOROPLASTIC"/>
    <property type="match status" value="1"/>
</dbReference>
<gene>
    <name evidence="10" type="ORF">FC60_GL000072</name>
</gene>
<dbReference type="Pfam" id="PF20791">
    <property type="entry name" value="Acyl-ACP_TE_C"/>
    <property type="match status" value="1"/>
</dbReference>
<dbReference type="InterPro" id="IPR049427">
    <property type="entry name" value="Acyl-ACP_TE_C"/>
</dbReference>
<evidence type="ECO:0000313" key="11">
    <source>
        <dbReference type="Proteomes" id="UP000051739"/>
    </source>
</evidence>
<evidence type="ECO:0000313" key="10">
    <source>
        <dbReference type="EMBL" id="KRM03702.1"/>
    </source>
</evidence>
<sequence>MEFYEIKHQLNYYECDPAGHPTLSTLINLAVLAAEADNQVNGVGLATVNQFGGGWVIINYAGNLSVHTARKEEELKIGTRVESYNKFFIIRDFYVKGPDDQIYAEFKGTFVFMDLVKRKIMTIPQAVIDLFDMDPVRRLPRLPQPGDFERSPEWDQQTYRVRYFDIDMNGHVNNAHYFDWMLDPLGGEFLSHHHLVAMRITFAKEVRMDEIITSSVSIPTPLEDGRLMTQHLIEVDGEISAKGENYWIPLEK</sequence>
<evidence type="ECO:0000256" key="3">
    <source>
        <dbReference type="ARBA" id="ARBA00022801"/>
    </source>
</evidence>
<feature type="domain" description="Acyl-ACP thioesterase-like C-terminal" evidence="9">
    <location>
        <begin position="155"/>
        <end position="247"/>
    </location>
</feature>
<evidence type="ECO:0000256" key="5">
    <source>
        <dbReference type="ARBA" id="ARBA00022946"/>
    </source>
</evidence>
<accession>A0A0R1VLN4</accession>
<name>A0A0R1VLN4_9LACO</name>
<dbReference type="Pfam" id="PF01643">
    <property type="entry name" value="Acyl-ACP_TE"/>
    <property type="match status" value="1"/>
</dbReference>
<evidence type="ECO:0000256" key="6">
    <source>
        <dbReference type="ARBA" id="ARBA00023098"/>
    </source>
</evidence>
<evidence type="ECO:0000256" key="2">
    <source>
        <dbReference type="ARBA" id="ARBA00022516"/>
    </source>
</evidence>
<keyword evidence="3" id="KW-0378">Hydrolase</keyword>
<evidence type="ECO:0000259" key="8">
    <source>
        <dbReference type="Pfam" id="PF01643"/>
    </source>
</evidence>
<keyword evidence="6" id="KW-0443">Lipid metabolism</keyword>
<evidence type="ECO:0000256" key="4">
    <source>
        <dbReference type="ARBA" id="ARBA00022832"/>
    </source>
</evidence>
<organism evidence="10 11">
    <name type="scientific">Limosilactobacillus gastricus DSM 16045</name>
    <dbReference type="NCBI Taxonomy" id="1423749"/>
    <lineage>
        <taxon>Bacteria</taxon>
        <taxon>Bacillati</taxon>
        <taxon>Bacillota</taxon>
        <taxon>Bacilli</taxon>
        <taxon>Lactobacillales</taxon>
        <taxon>Lactobacillaceae</taxon>
        <taxon>Limosilactobacillus</taxon>
    </lineage>
</organism>
<comment type="similarity">
    <text evidence="1">Belongs to the acyl-ACP thioesterase family.</text>
</comment>
<dbReference type="PANTHER" id="PTHR31727:SF6">
    <property type="entry name" value="OLEOYL-ACYL CARRIER PROTEIN THIOESTERASE 1, CHLOROPLASTIC"/>
    <property type="match status" value="1"/>
</dbReference>
<dbReference type="Proteomes" id="UP000051739">
    <property type="component" value="Unassembled WGS sequence"/>
</dbReference>
<feature type="domain" description="Acyl-ACP thioesterase N-terminal hotdog" evidence="8">
    <location>
        <begin position="4"/>
        <end position="129"/>
    </location>
</feature>
<dbReference type="PATRIC" id="fig|1423749.3.peg.72"/>
<dbReference type="SUPFAM" id="SSF54637">
    <property type="entry name" value="Thioesterase/thiol ester dehydrase-isomerase"/>
    <property type="match status" value="2"/>
</dbReference>
<dbReference type="Gene3D" id="3.10.129.10">
    <property type="entry name" value="Hotdog Thioesterase"/>
    <property type="match status" value="1"/>
</dbReference>
<dbReference type="GO" id="GO:0016297">
    <property type="term" value="F:fatty acyl-[ACP] hydrolase activity"/>
    <property type="evidence" value="ECO:0007669"/>
    <property type="project" value="InterPro"/>
</dbReference>
<dbReference type="InterPro" id="IPR029069">
    <property type="entry name" value="HotDog_dom_sf"/>
</dbReference>
<dbReference type="InterPro" id="IPR045023">
    <property type="entry name" value="FATA/B"/>
</dbReference>
<reference evidence="10 11" key="1">
    <citation type="journal article" date="2015" name="Genome Announc.">
        <title>Expanding the biotechnology potential of lactobacilli through comparative genomics of 213 strains and associated genera.</title>
        <authorList>
            <person name="Sun Z."/>
            <person name="Harris H.M."/>
            <person name="McCann A."/>
            <person name="Guo C."/>
            <person name="Argimon S."/>
            <person name="Zhang W."/>
            <person name="Yang X."/>
            <person name="Jeffery I.B."/>
            <person name="Cooney J.C."/>
            <person name="Kagawa T.F."/>
            <person name="Liu W."/>
            <person name="Song Y."/>
            <person name="Salvetti E."/>
            <person name="Wrobel A."/>
            <person name="Rasinkangas P."/>
            <person name="Parkhill J."/>
            <person name="Rea M.C."/>
            <person name="O'Sullivan O."/>
            <person name="Ritari J."/>
            <person name="Douillard F.P."/>
            <person name="Paul Ross R."/>
            <person name="Yang R."/>
            <person name="Briner A.E."/>
            <person name="Felis G.E."/>
            <person name="de Vos W.M."/>
            <person name="Barrangou R."/>
            <person name="Klaenhammer T.R."/>
            <person name="Caufield P.W."/>
            <person name="Cui Y."/>
            <person name="Zhang H."/>
            <person name="O'Toole P.W."/>
        </authorList>
    </citation>
    <scope>NUCLEOTIDE SEQUENCE [LARGE SCALE GENOMIC DNA]</scope>
    <source>
        <strain evidence="10 11">DSM 16045</strain>
    </source>
</reference>
<evidence type="ECO:0000256" key="1">
    <source>
        <dbReference type="ARBA" id="ARBA00006500"/>
    </source>
</evidence>
<dbReference type="CDD" id="cd00586">
    <property type="entry name" value="4HBT"/>
    <property type="match status" value="2"/>
</dbReference>
<dbReference type="GO" id="GO:0000036">
    <property type="term" value="F:acyl carrier activity"/>
    <property type="evidence" value="ECO:0007669"/>
    <property type="project" value="TreeGrafter"/>
</dbReference>